<keyword evidence="3" id="KW-1185">Reference proteome</keyword>
<feature type="region of interest" description="Disordered" evidence="1">
    <location>
        <begin position="22"/>
        <end position="57"/>
    </location>
</feature>
<organism evidence="2 3">
    <name type="scientific">Streptomyces mordarskii</name>
    <dbReference type="NCBI Taxonomy" id="1226758"/>
    <lineage>
        <taxon>Bacteria</taxon>
        <taxon>Bacillati</taxon>
        <taxon>Actinomycetota</taxon>
        <taxon>Actinomycetes</taxon>
        <taxon>Kitasatosporales</taxon>
        <taxon>Streptomycetaceae</taxon>
        <taxon>Streptomyces</taxon>
    </lineage>
</organism>
<name>A0ABN1C0I2_9ACTN</name>
<evidence type="ECO:0000256" key="1">
    <source>
        <dbReference type="SAM" id="MobiDB-lite"/>
    </source>
</evidence>
<dbReference type="EMBL" id="BAAABZ010000002">
    <property type="protein sequence ID" value="GAA0509282.1"/>
    <property type="molecule type" value="Genomic_DNA"/>
</dbReference>
<evidence type="ECO:0000313" key="3">
    <source>
        <dbReference type="Proteomes" id="UP001501576"/>
    </source>
</evidence>
<dbReference type="Proteomes" id="UP001501576">
    <property type="component" value="Unassembled WGS sequence"/>
</dbReference>
<accession>A0ABN1C0I2</accession>
<gene>
    <name evidence="2" type="ORF">GCM10010390_10170</name>
</gene>
<proteinExistence type="predicted"/>
<protein>
    <submittedName>
        <fullName evidence="2">Uncharacterized protein</fullName>
    </submittedName>
</protein>
<evidence type="ECO:0000313" key="2">
    <source>
        <dbReference type="EMBL" id="GAA0509282.1"/>
    </source>
</evidence>
<comment type="caution">
    <text evidence="2">The sequence shown here is derived from an EMBL/GenBank/DDBJ whole genome shotgun (WGS) entry which is preliminary data.</text>
</comment>
<feature type="compositionally biased region" description="Basic and acidic residues" evidence="1">
    <location>
        <begin position="27"/>
        <end position="42"/>
    </location>
</feature>
<reference evidence="2 3" key="1">
    <citation type="journal article" date="2019" name="Int. J. Syst. Evol. Microbiol.">
        <title>The Global Catalogue of Microorganisms (GCM) 10K type strain sequencing project: providing services to taxonomists for standard genome sequencing and annotation.</title>
        <authorList>
            <consortium name="The Broad Institute Genomics Platform"/>
            <consortium name="The Broad Institute Genome Sequencing Center for Infectious Disease"/>
            <person name="Wu L."/>
            <person name="Ma J."/>
        </authorList>
    </citation>
    <scope>NUCLEOTIDE SEQUENCE [LARGE SCALE GENOMIC DNA]</scope>
    <source>
        <strain evidence="2 3">JCM 5052</strain>
    </source>
</reference>
<sequence length="96" mass="9790">MSGGWGRWAAYGGCLGGCRTGGVPGSDDARKDPLREGPDRVQHAHGRAPARVDRAGAPFPTCPVFGEKTITQAGGLAGVPGYGASSRLWARSLAAV</sequence>